<keyword evidence="1" id="KW-1133">Transmembrane helix</keyword>
<feature type="transmembrane region" description="Helical" evidence="1">
    <location>
        <begin position="172"/>
        <end position="190"/>
    </location>
</feature>
<organism evidence="2 3">
    <name type="scientific">Bariatricus massiliensis</name>
    <dbReference type="NCBI Taxonomy" id="1745713"/>
    <lineage>
        <taxon>Bacteria</taxon>
        <taxon>Bacillati</taxon>
        <taxon>Bacillota</taxon>
        <taxon>Clostridia</taxon>
        <taxon>Lachnospirales</taxon>
        <taxon>Lachnospiraceae</taxon>
        <taxon>Bariatricus</taxon>
    </lineage>
</organism>
<evidence type="ECO:0000313" key="3">
    <source>
        <dbReference type="Proteomes" id="UP001299546"/>
    </source>
</evidence>
<feature type="transmembrane region" description="Helical" evidence="1">
    <location>
        <begin position="148"/>
        <end position="166"/>
    </location>
</feature>
<keyword evidence="1" id="KW-0472">Membrane</keyword>
<feature type="transmembrane region" description="Helical" evidence="1">
    <location>
        <begin position="109"/>
        <end position="127"/>
    </location>
</feature>
<protein>
    <submittedName>
        <fullName evidence="2">NfeD family protein</fullName>
    </submittedName>
</protein>
<sequence length="256" mass="28747">MKPDDFLKKATKPIYNGQVRSEVKEELRDCIEDLTEEFLSRGLTPEEAEERAVRQMGDAGEIGLQFHNVYRPKIEWLEVIWILGWAALIGGLKLSGILISPPISESDTGLRFVGILFLIVAFCDSAVEKYMDLPFLYAWAENWGGAGLGGLANASLFAAIGIGLWVRTFQQLVSLIVIVNIVLQFQRLSISRLRERKEQKYLWEIGVAEGDFDYQGKIKIDGDIKKVRMKRGQTAKKGEPLIITGIDGFVLLSENL</sequence>
<dbReference type="RefSeq" id="WP_066737507.1">
    <property type="nucleotide sequence ID" value="NZ_JAJCIQ010000005.1"/>
</dbReference>
<dbReference type="InterPro" id="IPR047928">
    <property type="entry name" value="Perm_prefix_1"/>
</dbReference>
<name>A0ABS8DGF7_9FIRM</name>
<dbReference type="EMBL" id="JAJCIS010000004">
    <property type="protein sequence ID" value="MCB7387492.1"/>
    <property type="molecule type" value="Genomic_DNA"/>
</dbReference>
<comment type="caution">
    <text evidence="2">The sequence shown here is derived from an EMBL/GenBank/DDBJ whole genome shotgun (WGS) entry which is preliminary data.</text>
</comment>
<dbReference type="InterPro" id="IPR012340">
    <property type="entry name" value="NA-bd_OB-fold"/>
</dbReference>
<keyword evidence="3" id="KW-1185">Reference proteome</keyword>
<evidence type="ECO:0000313" key="2">
    <source>
        <dbReference type="EMBL" id="MCB7387492.1"/>
    </source>
</evidence>
<gene>
    <name evidence="2" type="ORF">LIZ65_09340</name>
</gene>
<feature type="transmembrane region" description="Helical" evidence="1">
    <location>
        <begin position="79"/>
        <end position="103"/>
    </location>
</feature>
<accession>A0ABS8DGF7</accession>
<reference evidence="2 3" key="1">
    <citation type="submission" date="2021-10" db="EMBL/GenBank/DDBJ databases">
        <title>Collection of gut derived symbiotic bacterial strains cultured from healthy donors.</title>
        <authorList>
            <person name="Lin H."/>
            <person name="Littmann E."/>
            <person name="Kohout C."/>
            <person name="Pamer E.G."/>
        </authorList>
    </citation>
    <scope>NUCLEOTIDE SEQUENCE [LARGE SCALE GENOMIC DNA]</scope>
    <source>
        <strain evidence="2 3">DFI.1.165</strain>
    </source>
</reference>
<keyword evidence="1" id="KW-0812">Transmembrane</keyword>
<dbReference type="Gene3D" id="2.40.50.140">
    <property type="entry name" value="Nucleic acid-binding proteins"/>
    <property type="match status" value="1"/>
</dbReference>
<dbReference type="Proteomes" id="UP001299546">
    <property type="component" value="Unassembled WGS sequence"/>
</dbReference>
<evidence type="ECO:0000256" key="1">
    <source>
        <dbReference type="SAM" id="Phobius"/>
    </source>
</evidence>
<proteinExistence type="predicted"/>
<dbReference type="NCBIfam" id="NF038403">
    <property type="entry name" value="perm_prefix_1"/>
    <property type="match status" value="1"/>
</dbReference>